<dbReference type="OrthoDB" id="6432250at2759"/>
<comment type="caution">
    <text evidence="1">The sequence shown here is derived from an EMBL/GenBank/DDBJ whole genome shotgun (WGS) entry which is preliminary data.</text>
</comment>
<evidence type="ECO:0000313" key="1">
    <source>
        <dbReference type="EMBL" id="GFY77706.1"/>
    </source>
</evidence>
<gene>
    <name evidence="1" type="primary">NCL1_13509</name>
    <name evidence="1" type="ORF">TNIN_479561</name>
</gene>
<dbReference type="EMBL" id="BMAV01022602">
    <property type="protein sequence ID" value="GFY77706.1"/>
    <property type="molecule type" value="Genomic_DNA"/>
</dbReference>
<evidence type="ECO:0000313" key="2">
    <source>
        <dbReference type="Proteomes" id="UP000886998"/>
    </source>
</evidence>
<keyword evidence="2" id="KW-1185">Reference proteome</keyword>
<dbReference type="InterPro" id="IPR051295">
    <property type="entry name" value="LGI_related"/>
</dbReference>
<protein>
    <submittedName>
        <fullName evidence="1">LRRCT domain-containing protein</fullName>
    </submittedName>
</protein>
<dbReference type="PANTHER" id="PTHR24367">
    <property type="entry name" value="LEUCINE-RICH REPEAT-CONTAINING PROTEIN"/>
    <property type="match status" value="1"/>
</dbReference>
<accession>A0A8X7CR75</accession>
<name>A0A8X7CR75_9ARAC</name>
<reference evidence="1" key="1">
    <citation type="submission" date="2020-08" db="EMBL/GenBank/DDBJ databases">
        <title>Multicomponent nature underlies the extraordinary mechanical properties of spider dragline silk.</title>
        <authorList>
            <person name="Kono N."/>
            <person name="Nakamura H."/>
            <person name="Mori M."/>
            <person name="Yoshida Y."/>
            <person name="Ohtoshi R."/>
            <person name="Malay A.D."/>
            <person name="Moran D.A.P."/>
            <person name="Tomita M."/>
            <person name="Numata K."/>
            <person name="Arakawa K."/>
        </authorList>
    </citation>
    <scope>NUCLEOTIDE SEQUENCE</scope>
</reference>
<organism evidence="1 2">
    <name type="scientific">Trichonephila inaurata madagascariensis</name>
    <dbReference type="NCBI Taxonomy" id="2747483"/>
    <lineage>
        <taxon>Eukaryota</taxon>
        <taxon>Metazoa</taxon>
        <taxon>Ecdysozoa</taxon>
        <taxon>Arthropoda</taxon>
        <taxon>Chelicerata</taxon>
        <taxon>Arachnida</taxon>
        <taxon>Araneae</taxon>
        <taxon>Araneomorphae</taxon>
        <taxon>Entelegynae</taxon>
        <taxon>Araneoidea</taxon>
        <taxon>Nephilidae</taxon>
        <taxon>Trichonephila</taxon>
        <taxon>Trichonephila inaurata</taxon>
    </lineage>
</organism>
<dbReference type="Gene3D" id="3.80.10.10">
    <property type="entry name" value="Ribonuclease Inhibitor"/>
    <property type="match status" value="1"/>
</dbReference>
<dbReference type="InterPro" id="IPR032675">
    <property type="entry name" value="LRR_dom_sf"/>
</dbReference>
<dbReference type="SUPFAM" id="SSF52058">
    <property type="entry name" value="L domain-like"/>
    <property type="match status" value="1"/>
</dbReference>
<dbReference type="PANTHER" id="PTHR24367:SF318">
    <property type="entry name" value="LEUCINE-RICH GLIOMA-INACTIVATED PROTEIN 1-LIKE"/>
    <property type="match status" value="1"/>
</dbReference>
<sequence>MTQLLRVGLKNNKITNIPEKVFRGIYDNLLVLLLEGNPISCNCTFKWIVSGTEHINPDKYITGICDSPQEMKGRELIDLVPYDFSCCP</sequence>
<proteinExistence type="predicted"/>
<dbReference type="Proteomes" id="UP000886998">
    <property type="component" value="Unassembled WGS sequence"/>
</dbReference>
<dbReference type="AlphaFoldDB" id="A0A8X7CR75"/>